<feature type="compositionally biased region" description="Acidic residues" evidence="1">
    <location>
        <begin position="103"/>
        <end position="114"/>
    </location>
</feature>
<proteinExistence type="predicted"/>
<accession>A0A225V4U9</accession>
<feature type="region of interest" description="Disordered" evidence="1">
    <location>
        <begin position="1"/>
        <end position="61"/>
    </location>
</feature>
<keyword evidence="2" id="KW-0645">Protease</keyword>
<feature type="region of interest" description="Disordered" evidence="1">
    <location>
        <begin position="96"/>
        <end position="132"/>
    </location>
</feature>
<dbReference type="AlphaFoldDB" id="A0A225V4U9"/>
<feature type="compositionally biased region" description="Polar residues" evidence="1">
    <location>
        <begin position="118"/>
        <end position="132"/>
    </location>
</feature>
<comment type="caution">
    <text evidence="2">The sequence shown here is derived from an EMBL/GenBank/DDBJ whole genome shotgun (WGS) entry which is preliminary data.</text>
</comment>
<protein>
    <submittedName>
        <fullName evidence="2">Eukaryotic/viral aspartic protease</fullName>
    </submittedName>
</protein>
<gene>
    <name evidence="2" type="ORF">PHMEG_00029204</name>
</gene>
<evidence type="ECO:0000313" key="3">
    <source>
        <dbReference type="Proteomes" id="UP000198211"/>
    </source>
</evidence>
<evidence type="ECO:0000313" key="2">
    <source>
        <dbReference type="EMBL" id="OWY99746.1"/>
    </source>
</evidence>
<feature type="compositionally biased region" description="Basic and acidic residues" evidence="1">
    <location>
        <begin position="307"/>
        <end position="317"/>
    </location>
</feature>
<name>A0A225V4U9_9STRA</name>
<feature type="non-terminal residue" evidence="2">
    <location>
        <position position="1"/>
    </location>
</feature>
<sequence>MDTGSNSAVPETPAKTGGVDDYDTEMLVETPGADEYTGRSVSFDEDANESGKAMEEDYDIEEKGISQKTRFWRRGEAAVRDPWPGILWKNFDEVVRPEPSFGNDDDDEEEDDGDDSKPTVTTSQVTEQKNRLSVTNEWRHPSGNKVLGRTYEEMMEKSTWIRLFEPKRIRQAVWADLSHELTVAVTATTTGQVASDTVQFLKSMGLQAQATPTQAVLESWIPAEAGADLWKWKRKLRVGFGVTDIHYPQPPVGNTPGGGVDPSKIPLPKTPPKGYNIVPKSHGVFSKSGDKTPYFQDSHIITPKSSGKKERSDRDSGRANATRSTMRGSRRSWDRNRYDADSSSSDDDDDIYRRPQQDGVLDEYIRQIEKASSPEGERLTQKLELATHRPLGQIRAFSGLQNKSENSMQWLR</sequence>
<keyword evidence="3" id="KW-1185">Reference proteome</keyword>
<evidence type="ECO:0000256" key="1">
    <source>
        <dbReference type="SAM" id="MobiDB-lite"/>
    </source>
</evidence>
<dbReference type="GO" id="GO:0008233">
    <property type="term" value="F:peptidase activity"/>
    <property type="evidence" value="ECO:0007669"/>
    <property type="project" value="UniProtKB-KW"/>
</dbReference>
<dbReference type="EMBL" id="NBNE01008207">
    <property type="protein sequence ID" value="OWY99746.1"/>
    <property type="molecule type" value="Genomic_DNA"/>
</dbReference>
<feature type="compositionally biased region" description="Basic and acidic residues" evidence="1">
    <location>
        <begin position="331"/>
        <end position="340"/>
    </location>
</feature>
<feature type="region of interest" description="Disordered" evidence="1">
    <location>
        <begin position="247"/>
        <end position="359"/>
    </location>
</feature>
<keyword evidence="2" id="KW-0378">Hydrolase</keyword>
<dbReference type="GO" id="GO:0006508">
    <property type="term" value="P:proteolysis"/>
    <property type="evidence" value="ECO:0007669"/>
    <property type="project" value="UniProtKB-KW"/>
</dbReference>
<organism evidence="2 3">
    <name type="scientific">Phytophthora megakarya</name>
    <dbReference type="NCBI Taxonomy" id="4795"/>
    <lineage>
        <taxon>Eukaryota</taxon>
        <taxon>Sar</taxon>
        <taxon>Stramenopiles</taxon>
        <taxon>Oomycota</taxon>
        <taxon>Peronosporomycetes</taxon>
        <taxon>Peronosporales</taxon>
        <taxon>Peronosporaceae</taxon>
        <taxon>Phytophthora</taxon>
    </lineage>
</organism>
<reference evidence="3" key="1">
    <citation type="submission" date="2017-03" db="EMBL/GenBank/DDBJ databases">
        <title>Phytopthora megakarya and P. palmivora, two closely related causual agents of cacao black pod achieved similar genome size and gene model numbers by different mechanisms.</title>
        <authorList>
            <person name="Ali S."/>
            <person name="Shao J."/>
            <person name="Larry D.J."/>
            <person name="Kronmiller B."/>
            <person name="Shen D."/>
            <person name="Strem M.D."/>
            <person name="Melnick R.L."/>
            <person name="Guiltinan M.J."/>
            <person name="Tyler B.M."/>
            <person name="Meinhardt L.W."/>
            <person name="Bailey B.A."/>
        </authorList>
    </citation>
    <scope>NUCLEOTIDE SEQUENCE [LARGE SCALE GENOMIC DNA]</scope>
    <source>
        <strain evidence="3">zdho120</strain>
    </source>
</reference>
<dbReference type="Proteomes" id="UP000198211">
    <property type="component" value="Unassembled WGS sequence"/>
</dbReference>